<dbReference type="PANTHER" id="PTHR15970">
    <property type="entry name" value="ELL-ASSOCIATED FACTOR EAF"/>
    <property type="match status" value="1"/>
</dbReference>
<dbReference type="EMBL" id="KB469297">
    <property type="protein sequence ID" value="EPQ59666.1"/>
    <property type="molecule type" value="Genomic_DNA"/>
</dbReference>
<feature type="domain" description="Transcription elongation factor Eaf N-terminal" evidence="9">
    <location>
        <begin position="64"/>
        <end position="175"/>
    </location>
</feature>
<evidence type="ECO:0000256" key="4">
    <source>
        <dbReference type="ARBA" id="ARBA00023015"/>
    </source>
</evidence>
<evidence type="ECO:0000256" key="1">
    <source>
        <dbReference type="ARBA" id="ARBA00004123"/>
    </source>
</evidence>
<reference evidence="10 11" key="1">
    <citation type="journal article" date="2012" name="Science">
        <title>The Paleozoic origin of enzymatic lignin decomposition reconstructed from 31 fungal genomes.</title>
        <authorList>
            <person name="Floudas D."/>
            <person name="Binder M."/>
            <person name="Riley R."/>
            <person name="Barry K."/>
            <person name="Blanchette R.A."/>
            <person name="Henrissat B."/>
            <person name="Martinez A.T."/>
            <person name="Otillar R."/>
            <person name="Spatafora J.W."/>
            <person name="Yadav J.S."/>
            <person name="Aerts A."/>
            <person name="Benoit I."/>
            <person name="Boyd A."/>
            <person name="Carlson A."/>
            <person name="Copeland A."/>
            <person name="Coutinho P.M."/>
            <person name="de Vries R.P."/>
            <person name="Ferreira P."/>
            <person name="Findley K."/>
            <person name="Foster B."/>
            <person name="Gaskell J."/>
            <person name="Glotzer D."/>
            <person name="Gorecki P."/>
            <person name="Heitman J."/>
            <person name="Hesse C."/>
            <person name="Hori C."/>
            <person name="Igarashi K."/>
            <person name="Jurgens J.A."/>
            <person name="Kallen N."/>
            <person name="Kersten P."/>
            <person name="Kohler A."/>
            <person name="Kuees U."/>
            <person name="Kumar T.K.A."/>
            <person name="Kuo A."/>
            <person name="LaButti K."/>
            <person name="Larrondo L.F."/>
            <person name="Lindquist E."/>
            <person name="Ling A."/>
            <person name="Lombard V."/>
            <person name="Lucas S."/>
            <person name="Lundell T."/>
            <person name="Martin R."/>
            <person name="McLaughlin D.J."/>
            <person name="Morgenstern I."/>
            <person name="Morin E."/>
            <person name="Murat C."/>
            <person name="Nagy L.G."/>
            <person name="Nolan M."/>
            <person name="Ohm R.A."/>
            <person name="Patyshakuliyeva A."/>
            <person name="Rokas A."/>
            <person name="Ruiz-Duenas F.J."/>
            <person name="Sabat G."/>
            <person name="Salamov A."/>
            <person name="Samejima M."/>
            <person name="Schmutz J."/>
            <person name="Slot J.C."/>
            <person name="St John F."/>
            <person name="Stenlid J."/>
            <person name="Sun H."/>
            <person name="Sun S."/>
            <person name="Syed K."/>
            <person name="Tsang A."/>
            <person name="Wiebenga A."/>
            <person name="Young D."/>
            <person name="Pisabarro A."/>
            <person name="Eastwood D.C."/>
            <person name="Martin F."/>
            <person name="Cullen D."/>
            <person name="Grigoriev I.V."/>
            <person name="Hibbett D.S."/>
        </authorList>
    </citation>
    <scope>NUCLEOTIDE SEQUENCE [LARGE SCALE GENOMIC DNA]</scope>
    <source>
        <strain evidence="10 11">ATCC 11539</strain>
    </source>
</reference>
<protein>
    <recommendedName>
        <fullName evidence="9">Transcription elongation factor Eaf N-terminal domain-containing protein</fullName>
    </recommendedName>
</protein>
<dbReference type="InterPro" id="IPR027093">
    <property type="entry name" value="EAF_fam"/>
</dbReference>
<feature type="region of interest" description="Disordered" evidence="8">
    <location>
        <begin position="179"/>
        <end position="208"/>
    </location>
</feature>
<feature type="compositionally biased region" description="Acidic residues" evidence="8">
    <location>
        <begin position="462"/>
        <end position="479"/>
    </location>
</feature>
<comment type="similarity">
    <text evidence="2">Belongs to the EAF family.</text>
</comment>
<dbReference type="PANTHER" id="PTHR15970:SF2">
    <property type="entry name" value="ELL-ASSOCIATED FACTOR EAF"/>
    <property type="match status" value="1"/>
</dbReference>
<dbReference type="STRING" id="670483.S7QJ34"/>
<dbReference type="eggNOG" id="KOG4795">
    <property type="taxonomic scope" value="Eukaryota"/>
</dbReference>
<dbReference type="GO" id="GO:0003711">
    <property type="term" value="F:transcription elongation factor activity"/>
    <property type="evidence" value="ECO:0007669"/>
    <property type="project" value="TreeGrafter"/>
</dbReference>
<evidence type="ECO:0000256" key="8">
    <source>
        <dbReference type="SAM" id="MobiDB-lite"/>
    </source>
</evidence>
<accession>S7QJ34</accession>
<evidence type="ECO:0000256" key="3">
    <source>
        <dbReference type="ARBA" id="ARBA00022553"/>
    </source>
</evidence>
<evidence type="ECO:0000256" key="7">
    <source>
        <dbReference type="ARBA" id="ARBA00023242"/>
    </source>
</evidence>
<feature type="compositionally biased region" description="Low complexity" evidence="8">
    <location>
        <begin position="184"/>
        <end position="199"/>
    </location>
</feature>
<feature type="compositionally biased region" description="Pro residues" evidence="8">
    <location>
        <begin position="311"/>
        <end position="337"/>
    </location>
</feature>
<dbReference type="Proteomes" id="UP000030669">
    <property type="component" value="Unassembled WGS sequence"/>
</dbReference>
<evidence type="ECO:0000256" key="5">
    <source>
        <dbReference type="ARBA" id="ARBA00023159"/>
    </source>
</evidence>
<feature type="region of interest" description="Disordered" evidence="8">
    <location>
        <begin position="507"/>
        <end position="542"/>
    </location>
</feature>
<feature type="region of interest" description="Disordered" evidence="8">
    <location>
        <begin position="236"/>
        <end position="479"/>
    </location>
</feature>
<keyword evidence="7" id="KW-0539">Nucleus</keyword>
<feature type="compositionally biased region" description="Low complexity" evidence="8">
    <location>
        <begin position="301"/>
        <end position="310"/>
    </location>
</feature>
<dbReference type="RefSeq" id="XP_007862587.1">
    <property type="nucleotide sequence ID" value="XM_007864396.1"/>
</dbReference>
<keyword evidence="5" id="KW-0010">Activator</keyword>
<dbReference type="HOGENOM" id="CLU_017136_0_0_1"/>
<evidence type="ECO:0000256" key="2">
    <source>
        <dbReference type="ARBA" id="ARBA00007798"/>
    </source>
</evidence>
<gene>
    <name evidence="10" type="ORF">GLOTRDRAFT_136482</name>
</gene>
<dbReference type="GO" id="GO:0032783">
    <property type="term" value="C:super elongation complex"/>
    <property type="evidence" value="ECO:0007669"/>
    <property type="project" value="InterPro"/>
</dbReference>
<dbReference type="GeneID" id="19303547"/>
<dbReference type="InterPro" id="IPR019194">
    <property type="entry name" value="Tscrpt_elong_fac_Eaf_N"/>
</dbReference>
<dbReference type="OMA" id="AKEWECV"/>
<organism evidence="10 11">
    <name type="scientific">Gloeophyllum trabeum (strain ATCC 11539 / FP-39264 / Madison 617)</name>
    <name type="common">Brown rot fungus</name>
    <dbReference type="NCBI Taxonomy" id="670483"/>
    <lineage>
        <taxon>Eukaryota</taxon>
        <taxon>Fungi</taxon>
        <taxon>Dikarya</taxon>
        <taxon>Basidiomycota</taxon>
        <taxon>Agaricomycotina</taxon>
        <taxon>Agaricomycetes</taxon>
        <taxon>Gloeophyllales</taxon>
        <taxon>Gloeophyllaceae</taxon>
        <taxon>Gloeophyllum</taxon>
    </lineage>
</organism>
<dbReference type="Pfam" id="PF09816">
    <property type="entry name" value="EAF"/>
    <property type="match status" value="1"/>
</dbReference>
<name>S7QJ34_GLOTA</name>
<dbReference type="OrthoDB" id="125903at2759"/>
<keyword evidence="6" id="KW-0804">Transcription</keyword>
<feature type="compositionally biased region" description="Acidic residues" evidence="8">
    <location>
        <begin position="438"/>
        <end position="449"/>
    </location>
</feature>
<keyword evidence="11" id="KW-1185">Reference proteome</keyword>
<proteinExistence type="inferred from homology"/>
<dbReference type="PRINTS" id="PR01217">
    <property type="entry name" value="PRICHEXTENSN"/>
</dbReference>
<dbReference type="GO" id="GO:0006368">
    <property type="term" value="P:transcription elongation by RNA polymerase II"/>
    <property type="evidence" value="ECO:0007669"/>
    <property type="project" value="InterPro"/>
</dbReference>
<sequence>MLIATEVADGHKRFGLVQYRTRFTAAIVLIPLALLPPPPSQHSTGISGNMDVSWLPPQGQAEVKVGPSLGRWLRAKRGESNPPRKTPGRNFHLMRYNFKPASVDPMAPGTIETKKGNKGASVSVERASTQAGDNHLFQGSEEPAQEWDCVLIYDEDQNSWTLEKLDTNITLQYERRLTGSAGRSNASPAASTPSQASTSKEPVQISSLDEEIERELLGTDVDADGEVEDDIEKVISAAVEASASKPPPRKEEEEEEEEGEIPLSALLSDPPRKGVPPPPKKPVVSEPSSGRLLPSKPPAPKASTAKSTASKPPPSKPPASRPPEPKPALSNPTPPAPTASHAPSKPTPSPAKGKGKREHPVDSAPSRTNDLEEEVLEFGVPARPTKRAKASPTEGLALPTSKSAPAPISLALPSPSTAPSLPSAPPAPVTSSVMPEYSDSEEDNDDDWEPVSATPVPPPAPAEEEGGAEDEGNAEELFDDLLTAELDDVLSNKDDDLDSFAAELEEAAGSPAKVPMSLNQLAGGAPLDDDDYSSTDESEDDD</sequence>
<comment type="subcellular location">
    <subcellularLocation>
        <location evidence="1">Nucleus</location>
    </subcellularLocation>
</comment>
<evidence type="ECO:0000259" key="9">
    <source>
        <dbReference type="Pfam" id="PF09816"/>
    </source>
</evidence>
<dbReference type="AlphaFoldDB" id="S7QJ34"/>
<evidence type="ECO:0000313" key="11">
    <source>
        <dbReference type="Proteomes" id="UP000030669"/>
    </source>
</evidence>
<keyword evidence="4" id="KW-0805">Transcription regulation</keyword>
<feature type="compositionally biased region" description="Acidic residues" evidence="8">
    <location>
        <begin position="527"/>
        <end position="542"/>
    </location>
</feature>
<keyword evidence="3" id="KW-0597">Phosphoprotein</keyword>
<evidence type="ECO:0000256" key="6">
    <source>
        <dbReference type="ARBA" id="ARBA00023163"/>
    </source>
</evidence>
<feature type="compositionally biased region" description="Low complexity" evidence="8">
    <location>
        <begin position="401"/>
        <end position="421"/>
    </location>
</feature>
<evidence type="ECO:0000313" key="10">
    <source>
        <dbReference type="EMBL" id="EPQ59666.1"/>
    </source>
</evidence>
<dbReference type="KEGG" id="gtr:GLOTRDRAFT_136482"/>